<dbReference type="AlphaFoldDB" id="A0A9P6GWA7"/>
<organism evidence="1 2">
    <name type="scientific">Nosema granulosis</name>
    <dbReference type="NCBI Taxonomy" id="83296"/>
    <lineage>
        <taxon>Eukaryota</taxon>
        <taxon>Fungi</taxon>
        <taxon>Fungi incertae sedis</taxon>
        <taxon>Microsporidia</taxon>
        <taxon>Nosematidae</taxon>
        <taxon>Nosema</taxon>
    </lineage>
</organism>
<dbReference type="Pfam" id="PF05721">
    <property type="entry name" value="PhyH"/>
    <property type="match status" value="1"/>
</dbReference>
<dbReference type="Gene3D" id="2.60.120.620">
    <property type="entry name" value="q2cbj1_9rhob like domain"/>
    <property type="match status" value="1"/>
</dbReference>
<reference evidence="1 2" key="1">
    <citation type="journal article" date="2020" name="Genome Biol. Evol.">
        <title>Comparative genomics of strictly vertically transmitted, feminizing microsporidia endosymbionts of amphipod crustaceans.</title>
        <authorList>
            <person name="Cormier A."/>
            <person name="Chebbi M.A."/>
            <person name="Giraud I."/>
            <person name="Wattier R."/>
            <person name="Teixeira M."/>
            <person name="Gilbert C."/>
            <person name="Rigaud T."/>
            <person name="Cordaux R."/>
        </authorList>
    </citation>
    <scope>NUCLEOTIDE SEQUENCE [LARGE SCALE GENOMIC DNA]</scope>
    <source>
        <strain evidence="1 2">Ou3-Ou53</strain>
    </source>
</reference>
<dbReference type="Proteomes" id="UP000740883">
    <property type="component" value="Unassembled WGS sequence"/>
</dbReference>
<keyword evidence="1" id="KW-0560">Oxidoreductase</keyword>
<proteinExistence type="predicted"/>
<dbReference type="InterPro" id="IPR008775">
    <property type="entry name" value="Phytyl_CoA_dOase-like"/>
</dbReference>
<dbReference type="SUPFAM" id="SSF51197">
    <property type="entry name" value="Clavaminate synthase-like"/>
    <property type="match status" value="1"/>
</dbReference>
<dbReference type="GO" id="GO:0051213">
    <property type="term" value="F:dioxygenase activity"/>
    <property type="evidence" value="ECO:0007669"/>
    <property type="project" value="UniProtKB-KW"/>
</dbReference>
<evidence type="ECO:0000313" key="1">
    <source>
        <dbReference type="EMBL" id="KAF9761087.1"/>
    </source>
</evidence>
<name>A0A9P6GWA7_9MICR</name>
<sequence length="129" mass="14420">MLIPGSHKLGMIDVAPQQETPLVPNRPSWMKFVAAKLQYPAPKELVTKLAKEKGIVAPKGLKGSILFFNGNILHASSSNISPFPRRSIFITYNPVTNIDLNFIQPRPNFLSNRDFTPLSVTTDCILKRF</sequence>
<evidence type="ECO:0000313" key="2">
    <source>
        <dbReference type="Proteomes" id="UP000740883"/>
    </source>
</evidence>
<keyword evidence="1" id="KW-0223">Dioxygenase</keyword>
<dbReference type="EMBL" id="SBJO01000429">
    <property type="protein sequence ID" value="KAF9761087.1"/>
    <property type="molecule type" value="Genomic_DNA"/>
</dbReference>
<keyword evidence="2" id="KW-1185">Reference proteome</keyword>
<accession>A0A9P6GWA7</accession>
<dbReference type="OrthoDB" id="445007at2759"/>
<comment type="caution">
    <text evidence="1">The sequence shown here is derived from an EMBL/GenBank/DDBJ whole genome shotgun (WGS) entry which is preliminary data.</text>
</comment>
<protein>
    <submittedName>
        <fullName evidence="1">Ectoine dioxygenase</fullName>
    </submittedName>
</protein>
<gene>
    <name evidence="1" type="primary">ectD</name>
    <name evidence="1" type="ORF">NGRA_2867</name>
</gene>